<reference evidence="6 7" key="2">
    <citation type="submission" date="2018-03" db="EMBL/GenBank/DDBJ databases">
        <title>The ancient ancestry and fast evolution of plastids.</title>
        <authorList>
            <person name="Moore K.R."/>
            <person name="Magnabosco C."/>
            <person name="Momper L."/>
            <person name="Gold D.A."/>
            <person name="Bosak T."/>
            <person name="Fournier G.P."/>
        </authorList>
    </citation>
    <scope>NUCLEOTIDE SEQUENCE [LARGE SCALE GENOMIC DNA]</scope>
    <source>
        <strain evidence="6 7">CCAP 1448/3</strain>
    </source>
</reference>
<keyword evidence="4 6" id="KW-0808">Transferase</keyword>
<feature type="domain" description="Glycosyltransferase 2-like" evidence="5">
    <location>
        <begin position="13"/>
        <end position="124"/>
    </location>
</feature>
<evidence type="ECO:0000256" key="2">
    <source>
        <dbReference type="ARBA" id="ARBA00006739"/>
    </source>
</evidence>
<dbReference type="SUPFAM" id="SSF53448">
    <property type="entry name" value="Nucleotide-diphospho-sugar transferases"/>
    <property type="match status" value="1"/>
</dbReference>
<comment type="pathway">
    <text evidence="1">Cell wall biogenesis; cell wall polysaccharide biosynthesis.</text>
</comment>
<dbReference type="OrthoDB" id="9813495at2"/>
<dbReference type="PANTHER" id="PTHR43179">
    <property type="entry name" value="RHAMNOSYLTRANSFERASE WBBL"/>
    <property type="match status" value="1"/>
</dbReference>
<keyword evidence="3" id="KW-0328">Glycosyltransferase</keyword>
<dbReference type="InterPro" id="IPR001173">
    <property type="entry name" value="Glyco_trans_2-like"/>
</dbReference>
<name>A0A2T1C7D7_9CYAN</name>
<evidence type="ECO:0000256" key="1">
    <source>
        <dbReference type="ARBA" id="ARBA00004776"/>
    </source>
</evidence>
<protein>
    <submittedName>
        <fullName evidence="6">Glycosyl transferase</fullName>
    </submittedName>
</protein>
<dbReference type="EMBL" id="PVWJ01000017">
    <property type="protein sequence ID" value="PSB04144.1"/>
    <property type="molecule type" value="Genomic_DNA"/>
</dbReference>
<dbReference type="RefSeq" id="WP_106287599.1">
    <property type="nucleotide sequence ID" value="NZ_CAWNTC010000213.1"/>
</dbReference>
<dbReference type="GO" id="GO:0016757">
    <property type="term" value="F:glycosyltransferase activity"/>
    <property type="evidence" value="ECO:0007669"/>
    <property type="project" value="UniProtKB-KW"/>
</dbReference>
<dbReference type="Gene3D" id="3.90.550.10">
    <property type="entry name" value="Spore Coat Polysaccharide Biosynthesis Protein SpsA, Chain A"/>
    <property type="match status" value="1"/>
</dbReference>
<evidence type="ECO:0000256" key="3">
    <source>
        <dbReference type="ARBA" id="ARBA00022676"/>
    </source>
</evidence>
<gene>
    <name evidence="6" type="ORF">C7B64_05230</name>
</gene>
<dbReference type="InterPro" id="IPR029044">
    <property type="entry name" value="Nucleotide-diphossugar_trans"/>
</dbReference>
<evidence type="ECO:0000313" key="7">
    <source>
        <dbReference type="Proteomes" id="UP000238762"/>
    </source>
</evidence>
<comment type="similarity">
    <text evidence="2">Belongs to the glycosyltransferase 2 family.</text>
</comment>
<sequence>MLYFLTVNYYSTELIQKLLDSIDGDRSNYQFVIVNNSPDDRTIKNLKHQSVVVLESETNLGFANACNLGLNWIYQENAQALVWIINPDTYLKPNSLESVFAFFKTYPKLSLVGTLIYTPTDDIWFAGGRFIPYIGAIFSTNFLGSNPPFPYVSCDWVSGCSLLINLCHFQSCPQFDADYFLYYEDFDFCRRCASQGHQIVITNRLAIIHQPSSITNRNIRVKLKHSTYSYLLTLERYTNPLVFWVRFLRLFFYTLILLPIKTQASLGKLTGITDYLTRNSVAQKS</sequence>
<evidence type="ECO:0000256" key="4">
    <source>
        <dbReference type="ARBA" id="ARBA00022679"/>
    </source>
</evidence>
<dbReference type="AlphaFoldDB" id="A0A2T1C7D7"/>
<dbReference type="Proteomes" id="UP000238762">
    <property type="component" value="Unassembled WGS sequence"/>
</dbReference>
<evidence type="ECO:0000259" key="5">
    <source>
        <dbReference type="Pfam" id="PF00535"/>
    </source>
</evidence>
<organism evidence="6 7">
    <name type="scientific">Merismopedia glauca CCAP 1448/3</name>
    <dbReference type="NCBI Taxonomy" id="1296344"/>
    <lineage>
        <taxon>Bacteria</taxon>
        <taxon>Bacillati</taxon>
        <taxon>Cyanobacteriota</taxon>
        <taxon>Cyanophyceae</taxon>
        <taxon>Synechococcales</taxon>
        <taxon>Merismopediaceae</taxon>
        <taxon>Merismopedia</taxon>
    </lineage>
</organism>
<accession>A0A2T1C7D7</accession>
<keyword evidence="7" id="KW-1185">Reference proteome</keyword>
<comment type="caution">
    <text evidence="6">The sequence shown here is derived from an EMBL/GenBank/DDBJ whole genome shotgun (WGS) entry which is preliminary data.</text>
</comment>
<reference evidence="6 7" key="1">
    <citation type="submission" date="2018-02" db="EMBL/GenBank/DDBJ databases">
        <authorList>
            <person name="Cohen D.B."/>
            <person name="Kent A.D."/>
        </authorList>
    </citation>
    <scope>NUCLEOTIDE SEQUENCE [LARGE SCALE GENOMIC DNA]</scope>
    <source>
        <strain evidence="6 7">CCAP 1448/3</strain>
    </source>
</reference>
<evidence type="ECO:0000313" key="6">
    <source>
        <dbReference type="EMBL" id="PSB04144.1"/>
    </source>
</evidence>
<proteinExistence type="inferred from homology"/>
<dbReference type="Pfam" id="PF00535">
    <property type="entry name" value="Glycos_transf_2"/>
    <property type="match status" value="1"/>
</dbReference>
<dbReference type="PANTHER" id="PTHR43179:SF12">
    <property type="entry name" value="GALACTOFURANOSYLTRANSFERASE GLFT2"/>
    <property type="match status" value="1"/>
</dbReference>